<gene>
    <name evidence="3" type="primary">LOC117642960</name>
</gene>
<dbReference type="InParanoid" id="A0A6P8YCU3"/>
<feature type="compositionally biased region" description="Polar residues" evidence="1">
    <location>
        <begin position="108"/>
        <end position="118"/>
    </location>
</feature>
<dbReference type="Proteomes" id="UP000515158">
    <property type="component" value="Unplaced"/>
</dbReference>
<accession>A0A6P8YCU3</accession>
<dbReference type="GeneID" id="117642960"/>
<organism evidence="3">
    <name type="scientific">Thrips palmi</name>
    <name type="common">Melon thrips</name>
    <dbReference type="NCBI Taxonomy" id="161013"/>
    <lineage>
        <taxon>Eukaryota</taxon>
        <taxon>Metazoa</taxon>
        <taxon>Ecdysozoa</taxon>
        <taxon>Arthropoda</taxon>
        <taxon>Hexapoda</taxon>
        <taxon>Insecta</taxon>
        <taxon>Pterygota</taxon>
        <taxon>Neoptera</taxon>
        <taxon>Paraneoptera</taxon>
        <taxon>Thysanoptera</taxon>
        <taxon>Terebrantia</taxon>
        <taxon>Thripoidea</taxon>
        <taxon>Thripidae</taxon>
        <taxon>Thrips</taxon>
    </lineage>
</organism>
<protein>
    <submittedName>
        <fullName evidence="3">LOW QUALITY PROTEIN: uncharacterized protein LOC117642960</fullName>
    </submittedName>
</protein>
<dbReference type="RefSeq" id="XP_034237488.1">
    <property type="nucleotide sequence ID" value="XM_034381597.1"/>
</dbReference>
<dbReference type="AlphaFoldDB" id="A0A6P8YCU3"/>
<reference evidence="3" key="1">
    <citation type="submission" date="2025-08" db="UniProtKB">
        <authorList>
            <consortium name="RefSeq"/>
        </authorList>
    </citation>
    <scope>IDENTIFICATION</scope>
    <source>
        <tissue evidence="3">Total insect</tissue>
    </source>
</reference>
<feature type="region of interest" description="Disordered" evidence="1">
    <location>
        <begin position="348"/>
        <end position="385"/>
    </location>
</feature>
<proteinExistence type="predicted"/>
<evidence type="ECO:0000256" key="1">
    <source>
        <dbReference type="SAM" id="MobiDB-lite"/>
    </source>
</evidence>
<feature type="compositionally biased region" description="Low complexity" evidence="1">
    <location>
        <begin position="348"/>
        <end position="359"/>
    </location>
</feature>
<feature type="region of interest" description="Disordered" evidence="1">
    <location>
        <begin position="87"/>
        <end position="121"/>
    </location>
</feature>
<name>A0A6P8YCU3_THRPL</name>
<evidence type="ECO:0000313" key="3">
    <source>
        <dbReference type="RefSeq" id="XP_034237488.1"/>
    </source>
</evidence>
<feature type="compositionally biased region" description="Basic and acidic residues" evidence="1">
    <location>
        <begin position="88"/>
        <end position="103"/>
    </location>
</feature>
<dbReference type="OrthoDB" id="8195535at2759"/>
<keyword evidence="2" id="KW-1185">Reference proteome</keyword>
<evidence type="ECO:0000313" key="2">
    <source>
        <dbReference type="Proteomes" id="UP000515158"/>
    </source>
</evidence>
<sequence length="525" mass="53546">MQRMAELQQKRNGLMYMTAMALALALHPKTEGTVKGPRALLGATVEAVEAVADKRADAEADASADPGTGSSFFDTFMAFLGSSALHRQQPEDGAERAAARDAVEGAASDTSAQQQPPAQFQGRDLQGLQGQDQFLAGAPPQDGGQADRVKRTGALPAHLLGSVINHKLGYLGAKSSHHVHFHNYNTKCDKAHFSLWEFKKGILHKLLEAAKAIGGGVLALKGKLITAKGHLVAAKGRKLASKGEELTEFGKSVLAKALGHGGHDEVHTVASAPSGPANAHFTAPVYGAPVSGPALGYQYGAPQYLPPAPSGHGYNSAVSLLNEYSRAGFGHAAGPLAHGLGAMAAASSHGHASVHAGHAGHSGHHPVHRAGQAPTGPSATGSAGTLPGSLQAGLLVLQPAPSASGSHRAGSLGAASSQHAAAVPAPTMTVADAAATPSAPYPSETLAIFASQPNAASQPLVLAPEYMDAMAPSETNKVRRYAVPTSSRRSLDAAMAAVVRGLQGSDLLLHPDIVRNAAQGLAVTP</sequence>
<dbReference type="KEGG" id="tpal:117642960"/>